<evidence type="ECO:0008006" key="4">
    <source>
        <dbReference type="Google" id="ProtNLM"/>
    </source>
</evidence>
<keyword evidence="3" id="KW-1185">Reference proteome</keyword>
<protein>
    <recommendedName>
        <fullName evidence="4">CheC-like protein domain-containing protein</fullName>
    </recommendedName>
</protein>
<dbReference type="InterPro" id="IPR028976">
    <property type="entry name" value="CheC-like_sf"/>
</dbReference>
<evidence type="ECO:0000313" key="3">
    <source>
        <dbReference type="Proteomes" id="UP001168528"/>
    </source>
</evidence>
<proteinExistence type="predicted"/>
<reference evidence="2" key="1">
    <citation type="submission" date="2023-07" db="EMBL/GenBank/DDBJ databases">
        <title>The genome sequence of Rhodocytophaga aerolata KACC 12507.</title>
        <authorList>
            <person name="Zhang X."/>
        </authorList>
    </citation>
    <scope>NUCLEOTIDE SEQUENCE</scope>
    <source>
        <strain evidence="2">KACC 12507</strain>
    </source>
</reference>
<gene>
    <name evidence="2" type="ORF">Q0590_33615</name>
</gene>
<dbReference type="EMBL" id="JAUKPO010000050">
    <property type="protein sequence ID" value="MDO1451261.1"/>
    <property type="molecule type" value="Genomic_DNA"/>
</dbReference>
<dbReference type="RefSeq" id="WP_302042059.1">
    <property type="nucleotide sequence ID" value="NZ_JAUKPO010000050.1"/>
</dbReference>
<keyword evidence="1" id="KW-0145">Chemotaxis</keyword>
<dbReference type="SUPFAM" id="SSF103039">
    <property type="entry name" value="CheC-like"/>
    <property type="match status" value="1"/>
</dbReference>
<evidence type="ECO:0000313" key="2">
    <source>
        <dbReference type="EMBL" id="MDO1451261.1"/>
    </source>
</evidence>
<dbReference type="Proteomes" id="UP001168528">
    <property type="component" value="Unassembled WGS sequence"/>
</dbReference>
<name>A0ABT8RGN5_9BACT</name>
<comment type="caution">
    <text evidence="2">The sequence shown here is derived from an EMBL/GenBank/DDBJ whole genome shotgun (WGS) entry which is preliminary data.</text>
</comment>
<sequence length="209" mass="23978">MQKILTNYEFEVAKKLLHLALDNAAAAFSKMAMDQVLVKNFDIYILEKDSFAKTINPQSERSYFILTTEMKGDLSAKSYLIFDQLDISKINKLFLNQDTHSINGELTPLQQSILLELDNIISASMITQIANLLNVFVYGDVPYLDYLSKNDMLKIFHQDSLVHNPALSMQAKFQLSNTQIASSFLWFFTTDFLFSIKKLVNQKQHVSFI</sequence>
<accession>A0ABT8RGN5</accession>
<evidence type="ECO:0000256" key="1">
    <source>
        <dbReference type="ARBA" id="ARBA00022500"/>
    </source>
</evidence>
<dbReference type="Gene3D" id="3.40.1550.10">
    <property type="entry name" value="CheC-like"/>
    <property type="match status" value="1"/>
</dbReference>
<organism evidence="2 3">
    <name type="scientific">Rhodocytophaga aerolata</name>
    <dbReference type="NCBI Taxonomy" id="455078"/>
    <lineage>
        <taxon>Bacteria</taxon>
        <taxon>Pseudomonadati</taxon>
        <taxon>Bacteroidota</taxon>
        <taxon>Cytophagia</taxon>
        <taxon>Cytophagales</taxon>
        <taxon>Rhodocytophagaceae</taxon>
        <taxon>Rhodocytophaga</taxon>
    </lineage>
</organism>